<keyword evidence="7 9" id="KW-1133">Transmembrane helix</keyword>
<comment type="subcellular location">
    <subcellularLocation>
        <location evidence="1">Cell inner membrane</location>
        <topology evidence="1">Multi-pass membrane protein</topology>
    </subcellularLocation>
    <subcellularLocation>
        <location evidence="9">Cell membrane</location>
        <topology evidence="9">Multi-pass membrane protein</topology>
    </subcellularLocation>
</comment>
<evidence type="ECO:0000256" key="5">
    <source>
        <dbReference type="ARBA" id="ARBA00022692"/>
    </source>
</evidence>
<evidence type="ECO:0000256" key="8">
    <source>
        <dbReference type="ARBA" id="ARBA00023136"/>
    </source>
</evidence>
<sequence>MQDVSSGSKGSSVLTKLLYNSTWRGWLFQGLVLLGLLSFFIWIISNTVDNLQRLDKKTGFGFLDQKAGFEILTSPGTAFMNYAPGASTYMDVFWVGVVNTIFVAFIGIIAATLLGFLMGIMRLSKNKVLSSIATVYVEIFRNIPLLLQILFWYSLMIKSLPDGREQLAIFGDFGGLNNRGLFMPQPIFESGFGYVALAFLGGLMGCWLYAKTATAIQFRTGKRPPGLPVYLLLLIGIPLAVFFLLDQPMTWELPVFKNEGPILRRGFDAEAGMALKPELLALWIALSVYTAAFIGEIVRSGIMAVSHGQTEASQALGIRSGLIQRLVVIPQAMRVIVPPLTSQFLNLTKNSSLAVAIAYPDIVSVFAGTALNVVGQEIEMIFMMMMVYLILSLSTSLFMNWFNNRIKLVER</sequence>
<dbReference type="GO" id="GO:0043190">
    <property type="term" value="C:ATP-binding cassette (ABC) transporter complex"/>
    <property type="evidence" value="ECO:0007669"/>
    <property type="project" value="InterPro"/>
</dbReference>
<gene>
    <name evidence="11" type="ORF">HELGO_WM32749</name>
</gene>
<evidence type="ECO:0000256" key="2">
    <source>
        <dbReference type="ARBA" id="ARBA00010072"/>
    </source>
</evidence>
<feature type="transmembrane region" description="Helical" evidence="9">
    <location>
        <begin position="353"/>
        <end position="374"/>
    </location>
</feature>
<evidence type="ECO:0000259" key="10">
    <source>
        <dbReference type="PROSITE" id="PS50928"/>
    </source>
</evidence>
<reference evidence="11" key="1">
    <citation type="submission" date="2020-01" db="EMBL/GenBank/DDBJ databases">
        <authorList>
            <person name="Meier V. D."/>
            <person name="Meier V D."/>
        </authorList>
    </citation>
    <scope>NUCLEOTIDE SEQUENCE</scope>
    <source>
        <strain evidence="11">HLG_WM_MAG_09</strain>
    </source>
</reference>
<dbReference type="InterPro" id="IPR010065">
    <property type="entry name" value="AA_ABC_transptr_permease_3TM"/>
</dbReference>
<keyword evidence="5 9" id="KW-0812">Transmembrane</keyword>
<dbReference type="GO" id="GO:0022857">
    <property type="term" value="F:transmembrane transporter activity"/>
    <property type="evidence" value="ECO:0007669"/>
    <property type="project" value="InterPro"/>
</dbReference>
<evidence type="ECO:0000256" key="4">
    <source>
        <dbReference type="ARBA" id="ARBA00022475"/>
    </source>
</evidence>
<feature type="transmembrane region" description="Helical" evidence="9">
    <location>
        <begin position="92"/>
        <end position="116"/>
    </location>
</feature>
<organism evidence="11">
    <name type="scientific">uncultured Thiotrichaceae bacterium</name>
    <dbReference type="NCBI Taxonomy" id="298394"/>
    <lineage>
        <taxon>Bacteria</taxon>
        <taxon>Pseudomonadati</taxon>
        <taxon>Pseudomonadota</taxon>
        <taxon>Gammaproteobacteria</taxon>
        <taxon>Thiotrichales</taxon>
        <taxon>Thiotrichaceae</taxon>
        <taxon>environmental samples</taxon>
    </lineage>
</organism>
<feature type="transmembrane region" description="Helical" evidence="9">
    <location>
        <begin position="191"/>
        <end position="209"/>
    </location>
</feature>
<dbReference type="Pfam" id="PF00528">
    <property type="entry name" value="BPD_transp_1"/>
    <property type="match status" value="1"/>
</dbReference>
<keyword evidence="3 9" id="KW-0813">Transport</keyword>
<accession>A0A6S6SPM8</accession>
<dbReference type="PANTHER" id="PTHR30614">
    <property type="entry name" value="MEMBRANE COMPONENT OF AMINO ACID ABC TRANSPORTER"/>
    <property type="match status" value="1"/>
</dbReference>
<evidence type="ECO:0000256" key="1">
    <source>
        <dbReference type="ARBA" id="ARBA00004429"/>
    </source>
</evidence>
<dbReference type="AlphaFoldDB" id="A0A6S6SPM8"/>
<dbReference type="Gene3D" id="1.10.3720.10">
    <property type="entry name" value="MetI-like"/>
    <property type="match status" value="1"/>
</dbReference>
<comment type="similarity">
    <text evidence="2">Belongs to the binding-protein-dependent transport system permease family. HisMQ subfamily.</text>
</comment>
<dbReference type="InterPro" id="IPR035906">
    <property type="entry name" value="MetI-like_sf"/>
</dbReference>
<dbReference type="EMBL" id="CACVAT010000151">
    <property type="protein sequence ID" value="CAA6810419.1"/>
    <property type="molecule type" value="Genomic_DNA"/>
</dbReference>
<evidence type="ECO:0000256" key="3">
    <source>
        <dbReference type="ARBA" id="ARBA00022448"/>
    </source>
</evidence>
<dbReference type="CDD" id="cd06261">
    <property type="entry name" value="TM_PBP2"/>
    <property type="match status" value="2"/>
</dbReference>
<feature type="transmembrane region" description="Helical" evidence="9">
    <location>
        <begin position="128"/>
        <end position="153"/>
    </location>
</feature>
<protein>
    <submittedName>
        <fullName evidence="11">Glutamate Aspartate transport system permease protein GltJ (TC 3.A.1.3.4)</fullName>
    </submittedName>
</protein>
<feature type="domain" description="ABC transmembrane type-1" evidence="10">
    <location>
        <begin position="97"/>
        <end position="399"/>
    </location>
</feature>
<keyword evidence="6" id="KW-0029">Amino-acid transport</keyword>
<feature type="transmembrane region" description="Helical" evidence="9">
    <location>
        <begin position="380"/>
        <end position="402"/>
    </location>
</feature>
<evidence type="ECO:0000256" key="7">
    <source>
        <dbReference type="ARBA" id="ARBA00022989"/>
    </source>
</evidence>
<dbReference type="GO" id="GO:0006865">
    <property type="term" value="P:amino acid transport"/>
    <property type="evidence" value="ECO:0007669"/>
    <property type="project" value="UniProtKB-KW"/>
</dbReference>
<dbReference type="InterPro" id="IPR000515">
    <property type="entry name" value="MetI-like"/>
</dbReference>
<dbReference type="SUPFAM" id="SSF161098">
    <property type="entry name" value="MetI-like"/>
    <property type="match status" value="2"/>
</dbReference>
<evidence type="ECO:0000313" key="11">
    <source>
        <dbReference type="EMBL" id="CAA6810419.1"/>
    </source>
</evidence>
<dbReference type="InterPro" id="IPR043429">
    <property type="entry name" value="ArtM/GltK/GlnP/TcyL/YhdX-like"/>
</dbReference>
<feature type="transmembrane region" description="Helical" evidence="9">
    <location>
        <begin position="229"/>
        <end position="245"/>
    </location>
</feature>
<name>A0A6S6SPM8_9GAMM</name>
<feature type="transmembrane region" description="Helical" evidence="9">
    <location>
        <begin position="280"/>
        <end position="298"/>
    </location>
</feature>
<evidence type="ECO:0000256" key="9">
    <source>
        <dbReference type="RuleBase" id="RU363032"/>
    </source>
</evidence>
<keyword evidence="8 9" id="KW-0472">Membrane</keyword>
<evidence type="ECO:0000256" key="6">
    <source>
        <dbReference type="ARBA" id="ARBA00022970"/>
    </source>
</evidence>
<dbReference type="NCBIfam" id="TIGR01726">
    <property type="entry name" value="HEQRo_perm_3TM"/>
    <property type="match status" value="1"/>
</dbReference>
<dbReference type="PROSITE" id="PS50928">
    <property type="entry name" value="ABC_TM1"/>
    <property type="match status" value="1"/>
</dbReference>
<proteinExistence type="inferred from homology"/>
<dbReference type="PANTHER" id="PTHR30614:SF37">
    <property type="entry name" value="AMINO-ACID ABC TRANSPORTER PERMEASE PROTEIN YHDX-RELATED"/>
    <property type="match status" value="1"/>
</dbReference>
<keyword evidence="4" id="KW-1003">Cell membrane</keyword>
<feature type="transmembrane region" description="Helical" evidence="9">
    <location>
        <begin position="26"/>
        <end position="45"/>
    </location>
</feature>